<dbReference type="Pfam" id="PF08450">
    <property type="entry name" value="SGL"/>
    <property type="match status" value="1"/>
</dbReference>
<evidence type="ECO:0000256" key="1">
    <source>
        <dbReference type="ARBA" id="ARBA00008853"/>
    </source>
</evidence>
<evidence type="ECO:0000313" key="4">
    <source>
        <dbReference type="EMBL" id="GAA4572005.1"/>
    </source>
</evidence>
<dbReference type="RefSeq" id="WP_346120647.1">
    <property type="nucleotide sequence ID" value="NZ_BAABGU010000018.1"/>
</dbReference>
<dbReference type="InterPro" id="IPR005511">
    <property type="entry name" value="SMP-30"/>
</dbReference>
<comment type="similarity">
    <text evidence="1">Belongs to the SMP-30/CGR1 family.</text>
</comment>
<sequence>MLSEPTPWSSDRLELGEGARWVAGRLVLVDLLAGRLLDTTGDAPAPLREVCKVDAPLGAVAPIAGRPGSWLAVVGTGVAVLEGAGGSRLVADLEGKNPARARMNDAVADPHGRFWAGSMAYDATPGAGTLYRLPVDDPPEAAVTGLTITNGPAFDATGTVMYLADTPLGQVDRFTVDPATGALSARKPFLRLSPGEGAPDGMTVDSAGHLWVALWGGHAVRRYRPDGRLDREIRLAAAQPTSVCLGGPDLRRLFVTTAALGLAPRGPVDGALLAVDVEVAGLPAASAAPPSGPPARGSGSVIRLAKQPP</sequence>
<dbReference type="InterPro" id="IPR011042">
    <property type="entry name" value="6-blade_b-propeller_TolB-like"/>
</dbReference>
<dbReference type="PRINTS" id="PR01790">
    <property type="entry name" value="SMP30FAMILY"/>
</dbReference>
<feature type="domain" description="SMP-30/Gluconolactonase/LRE-like region" evidence="3">
    <location>
        <begin position="15"/>
        <end position="258"/>
    </location>
</feature>
<evidence type="ECO:0000313" key="5">
    <source>
        <dbReference type="Proteomes" id="UP001500307"/>
    </source>
</evidence>
<dbReference type="Gene3D" id="2.120.10.30">
    <property type="entry name" value="TolB, C-terminal domain"/>
    <property type="match status" value="1"/>
</dbReference>
<comment type="caution">
    <text evidence="4">The sequence shown here is derived from an EMBL/GenBank/DDBJ whole genome shotgun (WGS) entry which is preliminary data.</text>
</comment>
<dbReference type="InterPro" id="IPR013658">
    <property type="entry name" value="SGL"/>
</dbReference>
<dbReference type="SUPFAM" id="SSF63829">
    <property type="entry name" value="Calcium-dependent phosphotriesterase"/>
    <property type="match status" value="1"/>
</dbReference>
<evidence type="ECO:0000256" key="2">
    <source>
        <dbReference type="SAM" id="MobiDB-lite"/>
    </source>
</evidence>
<reference evidence="5" key="1">
    <citation type="journal article" date="2019" name="Int. J. Syst. Evol. Microbiol.">
        <title>The Global Catalogue of Microorganisms (GCM) 10K type strain sequencing project: providing services to taxonomists for standard genome sequencing and annotation.</title>
        <authorList>
            <consortium name="The Broad Institute Genomics Platform"/>
            <consortium name="The Broad Institute Genome Sequencing Center for Infectious Disease"/>
            <person name="Wu L."/>
            <person name="Ma J."/>
        </authorList>
    </citation>
    <scope>NUCLEOTIDE SEQUENCE [LARGE SCALE GENOMIC DNA]</scope>
    <source>
        <strain evidence="5">JCM 3175</strain>
    </source>
</reference>
<dbReference type="PANTHER" id="PTHR10907">
    <property type="entry name" value="REGUCALCIN"/>
    <property type="match status" value="1"/>
</dbReference>
<evidence type="ECO:0000259" key="3">
    <source>
        <dbReference type="Pfam" id="PF08450"/>
    </source>
</evidence>
<name>A0ABP8SMB6_9ACTN</name>
<feature type="region of interest" description="Disordered" evidence="2">
    <location>
        <begin position="284"/>
        <end position="309"/>
    </location>
</feature>
<feature type="compositionally biased region" description="Low complexity" evidence="2">
    <location>
        <begin position="284"/>
        <end position="300"/>
    </location>
</feature>
<accession>A0ABP8SMB6</accession>
<dbReference type="EMBL" id="BAABGU010000018">
    <property type="protein sequence ID" value="GAA4572005.1"/>
    <property type="molecule type" value="Genomic_DNA"/>
</dbReference>
<organism evidence="4 5">
    <name type="scientific">Micromonospora coerulea</name>
    <dbReference type="NCBI Taxonomy" id="47856"/>
    <lineage>
        <taxon>Bacteria</taxon>
        <taxon>Bacillati</taxon>
        <taxon>Actinomycetota</taxon>
        <taxon>Actinomycetes</taxon>
        <taxon>Micromonosporales</taxon>
        <taxon>Micromonosporaceae</taxon>
        <taxon>Micromonospora</taxon>
    </lineage>
</organism>
<keyword evidence="5" id="KW-1185">Reference proteome</keyword>
<dbReference type="Proteomes" id="UP001500307">
    <property type="component" value="Unassembled WGS sequence"/>
</dbReference>
<proteinExistence type="inferred from homology"/>
<protein>
    <submittedName>
        <fullName evidence="4">SMP-30/gluconolactonase/LRE family protein</fullName>
    </submittedName>
</protein>
<dbReference type="PANTHER" id="PTHR10907:SF47">
    <property type="entry name" value="REGUCALCIN"/>
    <property type="match status" value="1"/>
</dbReference>
<gene>
    <name evidence="4" type="ORF">GCM10023176_33930</name>
</gene>